<dbReference type="RefSeq" id="WP_322937138.1">
    <property type="nucleotide sequence ID" value="NZ_CP141059.1"/>
</dbReference>
<evidence type="ECO:0000313" key="1">
    <source>
        <dbReference type="EMBL" id="WQQ25996.1"/>
    </source>
</evidence>
<evidence type="ECO:0008006" key="3">
    <source>
        <dbReference type="Google" id="ProtNLM"/>
    </source>
</evidence>
<accession>A0ABZ0ZQE6</accession>
<dbReference type="Proteomes" id="UP001327225">
    <property type="component" value="Chromosome"/>
</dbReference>
<name>A0ABZ0ZQE6_9ACTN</name>
<dbReference type="SUPFAM" id="SSF53448">
    <property type="entry name" value="Nucleotide-diphospho-sugar transferases"/>
    <property type="match status" value="1"/>
</dbReference>
<gene>
    <name evidence="1" type="ORF">SHK19_18755</name>
</gene>
<sequence>MTSVALVGFNRPQLTRRTLEAVRASRPETLFLIADGPRDDHPADAALCAEVRQVMDGVDWPCEVHRRYSERNVGCEGTVETGLDWVFSQVSEAIVLEDDCVADPTFFEYATQLLDRYRDDTRVWQIAGNSLLVPSRLFDSDSYRFAAWASVWGWATWADRWHRHRALFPRSHAGPDGLAPVRTAPVVPREDLLVTRGGRRHFAEAATSGDVVRHGWDKQWWLSMLHEGGLAATPAVNMVENIGFGAGATHGVYEHRLEPPAPMAMPLRHPQRVALDVEVERELELLLSRVGGGMAQRARGIVTNPQLRRIGRSALHSRAAATASRVISRLTDRRTGAARGR</sequence>
<dbReference type="Gene3D" id="3.90.550.10">
    <property type="entry name" value="Spore Coat Polysaccharide Biosynthesis Protein SpsA, Chain A"/>
    <property type="match status" value="1"/>
</dbReference>
<reference evidence="2" key="1">
    <citation type="submission" date="2023-12" db="EMBL/GenBank/DDBJ databases">
        <title>Novel species in genus Nocardioides.</title>
        <authorList>
            <person name="Zhou H."/>
        </authorList>
    </citation>
    <scope>NUCLEOTIDE SEQUENCE [LARGE SCALE GENOMIC DNA]</scope>
    <source>
        <strain evidence="2">HM61</strain>
    </source>
</reference>
<evidence type="ECO:0000313" key="2">
    <source>
        <dbReference type="Proteomes" id="UP001327225"/>
    </source>
</evidence>
<organism evidence="1 2">
    <name type="scientific">Nocardioides bizhenqiangii</name>
    <dbReference type="NCBI Taxonomy" id="3095076"/>
    <lineage>
        <taxon>Bacteria</taxon>
        <taxon>Bacillati</taxon>
        <taxon>Actinomycetota</taxon>
        <taxon>Actinomycetes</taxon>
        <taxon>Propionibacteriales</taxon>
        <taxon>Nocardioidaceae</taxon>
        <taxon>Nocardioides</taxon>
    </lineage>
</organism>
<protein>
    <recommendedName>
        <fullName evidence="3">Glycosyltransferase</fullName>
    </recommendedName>
</protein>
<dbReference type="EMBL" id="CP141059">
    <property type="protein sequence ID" value="WQQ25996.1"/>
    <property type="molecule type" value="Genomic_DNA"/>
</dbReference>
<keyword evidence="2" id="KW-1185">Reference proteome</keyword>
<proteinExistence type="predicted"/>
<dbReference type="InterPro" id="IPR029044">
    <property type="entry name" value="Nucleotide-diphossugar_trans"/>
</dbReference>